<reference evidence="9" key="1">
    <citation type="submission" date="2018-10" db="EMBL/GenBank/DDBJ databases">
        <title>Iterative Subtractive Binning of Freshwater Chronoseries Metagenomes Recovers Nearly Complete Genomes from over Four Hundred Novel Species.</title>
        <authorList>
            <person name="Rodriguez-R L.M."/>
            <person name="Tsementzi D."/>
            <person name="Luo C."/>
            <person name="Konstantinidis K.T."/>
        </authorList>
    </citation>
    <scope>NUCLEOTIDE SEQUENCE</scope>
    <source>
        <strain evidence="9">WB5_2A_028</strain>
    </source>
</reference>
<dbReference type="GO" id="GO:0009360">
    <property type="term" value="C:DNA polymerase III complex"/>
    <property type="evidence" value="ECO:0007669"/>
    <property type="project" value="TreeGrafter"/>
</dbReference>
<comment type="caution">
    <text evidence="9">The sequence shown here is derived from an EMBL/GenBank/DDBJ whole genome shotgun (WGS) entry which is preliminary data.</text>
</comment>
<keyword evidence="4" id="KW-0235">DNA replication</keyword>
<evidence type="ECO:0000256" key="5">
    <source>
        <dbReference type="ARBA" id="ARBA00022932"/>
    </source>
</evidence>
<dbReference type="InterPro" id="IPR005790">
    <property type="entry name" value="DNA_polIII_delta"/>
</dbReference>
<feature type="non-terminal residue" evidence="9">
    <location>
        <position position="1"/>
    </location>
</feature>
<dbReference type="NCBIfam" id="TIGR01128">
    <property type="entry name" value="holA"/>
    <property type="match status" value="1"/>
</dbReference>
<evidence type="ECO:0000313" key="9">
    <source>
        <dbReference type="EMBL" id="NBR93562.1"/>
    </source>
</evidence>
<protein>
    <recommendedName>
        <fullName evidence="1">DNA-directed DNA polymerase</fullName>
        <ecNumber evidence="1">2.7.7.7</ecNumber>
    </recommendedName>
</protein>
<evidence type="ECO:0000256" key="3">
    <source>
        <dbReference type="ARBA" id="ARBA00022695"/>
    </source>
</evidence>
<evidence type="ECO:0000313" key="10">
    <source>
        <dbReference type="Proteomes" id="UP000740727"/>
    </source>
</evidence>
<dbReference type="GO" id="GO:0003887">
    <property type="term" value="F:DNA-directed DNA polymerase activity"/>
    <property type="evidence" value="ECO:0007669"/>
    <property type="project" value="UniProtKB-KW"/>
</dbReference>
<evidence type="ECO:0000256" key="1">
    <source>
        <dbReference type="ARBA" id="ARBA00012417"/>
    </source>
</evidence>
<proteinExistence type="inferred from homology"/>
<keyword evidence="3" id="KW-0548">Nucleotidyltransferase</keyword>
<dbReference type="PANTHER" id="PTHR34388:SF1">
    <property type="entry name" value="DNA POLYMERASE III SUBUNIT DELTA"/>
    <property type="match status" value="1"/>
</dbReference>
<dbReference type="InterPro" id="IPR048466">
    <property type="entry name" value="DNA_pol3_delta-like_C"/>
</dbReference>
<dbReference type="InterPro" id="IPR008921">
    <property type="entry name" value="DNA_pol3_clamp-load_cplx_C"/>
</dbReference>
<name>A0A965GDA4_9PROT</name>
<dbReference type="PANTHER" id="PTHR34388">
    <property type="entry name" value="DNA POLYMERASE III SUBUNIT DELTA"/>
    <property type="match status" value="1"/>
</dbReference>
<accession>A0A965GDA4</accession>
<keyword evidence="2" id="KW-0808">Transferase</keyword>
<feature type="domain" description="DNA polymerase III delta subunit-like C-terminal" evidence="8">
    <location>
        <begin position="28"/>
        <end position="144"/>
    </location>
</feature>
<dbReference type="EC" id="2.7.7.7" evidence="1"/>
<dbReference type="SUPFAM" id="SSF48019">
    <property type="entry name" value="post-AAA+ oligomerization domain-like"/>
    <property type="match status" value="1"/>
</dbReference>
<dbReference type="Pfam" id="PF21694">
    <property type="entry name" value="DNA_pol3_delta_C"/>
    <property type="match status" value="1"/>
</dbReference>
<evidence type="ECO:0000256" key="7">
    <source>
        <dbReference type="ARBA" id="ARBA00049244"/>
    </source>
</evidence>
<dbReference type="Gene3D" id="1.20.272.10">
    <property type="match status" value="1"/>
</dbReference>
<dbReference type="EMBL" id="RFXN01000010">
    <property type="protein sequence ID" value="NBR93562.1"/>
    <property type="molecule type" value="Genomic_DNA"/>
</dbReference>
<dbReference type="GO" id="GO:0006261">
    <property type="term" value="P:DNA-templated DNA replication"/>
    <property type="evidence" value="ECO:0007669"/>
    <property type="project" value="TreeGrafter"/>
</dbReference>
<organism evidence="9 10">
    <name type="scientific">Candidatus Fonsibacter lacus</name>
    <dbReference type="NCBI Taxonomy" id="2576439"/>
    <lineage>
        <taxon>Bacteria</taxon>
        <taxon>Pseudomonadati</taxon>
        <taxon>Pseudomonadota</taxon>
        <taxon>Alphaproteobacteria</taxon>
        <taxon>Candidatus Pelagibacterales</taxon>
        <taxon>Candidatus Pelagibacterales incertae sedis</taxon>
        <taxon>Candidatus Fonsibacter</taxon>
    </lineage>
</organism>
<comment type="catalytic activity">
    <reaction evidence="7">
        <text>DNA(n) + a 2'-deoxyribonucleoside 5'-triphosphate = DNA(n+1) + diphosphate</text>
        <dbReference type="Rhea" id="RHEA:22508"/>
        <dbReference type="Rhea" id="RHEA-COMP:17339"/>
        <dbReference type="Rhea" id="RHEA-COMP:17340"/>
        <dbReference type="ChEBI" id="CHEBI:33019"/>
        <dbReference type="ChEBI" id="CHEBI:61560"/>
        <dbReference type="ChEBI" id="CHEBI:173112"/>
        <dbReference type="EC" id="2.7.7.7"/>
    </reaction>
</comment>
<evidence type="ECO:0000259" key="8">
    <source>
        <dbReference type="Pfam" id="PF21694"/>
    </source>
</evidence>
<evidence type="ECO:0000256" key="6">
    <source>
        <dbReference type="ARBA" id="ARBA00034754"/>
    </source>
</evidence>
<dbReference type="Proteomes" id="UP000740727">
    <property type="component" value="Unassembled WGS sequence"/>
</dbReference>
<sequence length="152" mass="15363">ALHQLLSDTNGTIEVAHVNALFAGRVETTSFAVADAILESTLGQALVALRQALDTGVDPVVIVNSLASSLRTLAKVGSAPRSARAAELAPVLGMAPWQVEKARRQLAGWSGAGISSAISAIAFADGQVKGGGSDPAFACEQALMAVAAARSV</sequence>
<dbReference type="GO" id="GO:0003677">
    <property type="term" value="F:DNA binding"/>
    <property type="evidence" value="ECO:0007669"/>
    <property type="project" value="InterPro"/>
</dbReference>
<evidence type="ECO:0000256" key="4">
    <source>
        <dbReference type="ARBA" id="ARBA00022705"/>
    </source>
</evidence>
<keyword evidence="5" id="KW-0239">DNA-directed DNA polymerase</keyword>
<evidence type="ECO:0000256" key="2">
    <source>
        <dbReference type="ARBA" id="ARBA00022679"/>
    </source>
</evidence>
<comment type="similarity">
    <text evidence="6">Belongs to the DNA polymerase HolA subunit family.</text>
</comment>
<dbReference type="AlphaFoldDB" id="A0A965GDA4"/>
<gene>
    <name evidence="9" type="ORF">EBT44_01710</name>
</gene>